<dbReference type="RefSeq" id="WP_328959794.1">
    <property type="nucleotide sequence ID" value="NZ_CP108090.1"/>
</dbReference>
<reference evidence="1" key="1">
    <citation type="submission" date="2022-10" db="EMBL/GenBank/DDBJ databases">
        <title>The complete genomes of actinobacterial strains from the NBC collection.</title>
        <authorList>
            <person name="Joergensen T.S."/>
            <person name="Alvarez Arevalo M."/>
            <person name="Sterndorff E.B."/>
            <person name="Faurdal D."/>
            <person name="Vuksanovic O."/>
            <person name="Mourched A.-S."/>
            <person name="Charusanti P."/>
            <person name="Shaw S."/>
            <person name="Blin K."/>
            <person name="Weber T."/>
        </authorList>
    </citation>
    <scope>NUCLEOTIDE SEQUENCE</scope>
    <source>
        <strain evidence="1">NBC_00248</strain>
    </source>
</reference>
<keyword evidence="2" id="KW-1185">Reference proteome</keyword>
<evidence type="ECO:0000313" key="2">
    <source>
        <dbReference type="Proteomes" id="UP001432039"/>
    </source>
</evidence>
<proteinExistence type="predicted"/>
<organism evidence="1 2">
    <name type="scientific">Streptomyces virginiae</name>
    <name type="common">Streptomyces cinnamonensis</name>
    <dbReference type="NCBI Taxonomy" id="1961"/>
    <lineage>
        <taxon>Bacteria</taxon>
        <taxon>Bacillati</taxon>
        <taxon>Actinomycetota</taxon>
        <taxon>Actinomycetes</taxon>
        <taxon>Kitasatosporales</taxon>
        <taxon>Streptomycetaceae</taxon>
        <taxon>Streptomyces</taxon>
    </lineage>
</organism>
<evidence type="ECO:0000313" key="1">
    <source>
        <dbReference type="EMBL" id="WUQ10232.1"/>
    </source>
</evidence>
<dbReference type="EMBL" id="CP108090">
    <property type="protein sequence ID" value="WUQ10232.1"/>
    <property type="molecule type" value="Genomic_DNA"/>
</dbReference>
<protein>
    <submittedName>
        <fullName evidence="1">Uncharacterized protein</fullName>
    </submittedName>
</protein>
<dbReference type="Proteomes" id="UP001432039">
    <property type="component" value="Chromosome"/>
</dbReference>
<sequence length="49" mass="5082">MHRDQRGQGGVPAPEPVDLAGGFVIGYVPAVEGQAVGLAFGGQVVEVYW</sequence>
<name>A0ABZ1T335_STRVG</name>
<accession>A0ABZ1T335</accession>
<gene>
    <name evidence="1" type="ORF">OG517_01595</name>
</gene>